<dbReference type="Pfam" id="PF13439">
    <property type="entry name" value="Glyco_transf_4"/>
    <property type="match status" value="1"/>
</dbReference>
<dbReference type="PANTHER" id="PTHR45947:SF3">
    <property type="entry name" value="SULFOQUINOVOSYL TRANSFERASE SQD2"/>
    <property type="match status" value="1"/>
</dbReference>
<keyword evidence="4" id="KW-1185">Reference proteome</keyword>
<accession>A0ABV5AG70</accession>
<comment type="caution">
    <text evidence="3">The sequence shown here is derived from an EMBL/GenBank/DDBJ whole genome shotgun (WGS) entry which is preliminary data.</text>
</comment>
<gene>
    <name evidence="3" type="ORF">KKP3000_000025</name>
</gene>
<evidence type="ECO:0000313" key="4">
    <source>
        <dbReference type="Proteomes" id="UP001579974"/>
    </source>
</evidence>
<evidence type="ECO:0000259" key="1">
    <source>
        <dbReference type="Pfam" id="PF00534"/>
    </source>
</evidence>
<dbReference type="InterPro" id="IPR028098">
    <property type="entry name" value="Glyco_trans_4-like_N"/>
</dbReference>
<evidence type="ECO:0000259" key="2">
    <source>
        <dbReference type="Pfam" id="PF13439"/>
    </source>
</evidence>
<dbReference type="RefSeq" id="WP_275473871.1">
    <property type="nucleotide sequence ID" value="NZ_CP162940.1"/>
</dbReference>
<dbReference type="EMBL" id="JBDXSU010000010">
    <property type="protein sequence ID" value="MFB5191255.1"/>
    <property type="molecule type" value="Genomic_DNA"/>
</dbReference>
<proteinExistence type="predicted"/>
<dbReference type="GO" id="GO:0016757">
    <property type="term" value="F:glycosyltransferase activity"/>
    <property type="evidence" value="ECO:0007669"/>
    <property type="project" value="UniProtKB-KW"/>
</dbReference>
<dbReference type="Gene3D" id="3.40.50.2000">
    <property type="entry name" value="Glycogen Phosphorylase B"/>
    <property type="match status" value="2"/>
</dbReference>
<dbReference type="Pfam" id="PF00534">
    <property type="entry name" value="Glycos_transf_1"/>
    <property type="match status" value="1"/>
</dbReference>
<dbReference type="Proteomes" id="UP001579974">
    <property type="component" value="Unassembled WGS sequence"/>
</dbReference>
<dbReference type="PANTHER" id="PTHR45947">
    <property type="entry name" value="SULFOQUINOVOSYL TRANSFERASE SQD2"/>
    <property type="match status" value="1"/>
</dbReference>
<organism evidence="3 4">
    <name type="scientific">Alicyclobacillus fastidiosus</name>
    <dbReference type="NCBI Taxonomy" id="392011"/>
    <lineage>
        <taxon>Bacteria</taxon>
        <taxon>Bacillati</taxon>
        <taxon>Bacillota</taxon>
        <taxon>Bacilli</taxon>
        <taxon>Bacillales</taxon>
        <taxon>Alicyclobacillaceae</taxon>
        <taxon>Alicyclobacillus</taxon>
    </lineage>
</organism>
<dbReference type="InterPro" id="IPR050194">
    <property type="entry name" value="Glycosyltransferase_grp1"/>
</dbReference>
<keyword evidence="3" id="KW-0808">Transferase</keyword>
<feature type="domain" description="Glycosyl transferase family 1" evidence="1">
    <location>
        <begin position="173"/>
        <end position="293"/>
    </location>
</feature>
<dbReference type="SUPFAM" id="SSF53756">
    <property type="entry name" value="UDP-Glycosyltransferase/glycogen phosphorylase"/>
    <property type="match status" value="1"/>
</dbReference>
<reference evidence="3 4" key="1">
    <citation type="journal article" date="2024" name="Int. J. Mol. Sci.">
        <title>Exploration of Alicyclobacillus spp. Genome in Search of Antibiotic Resistance.</title>
        <authorList>
            <person name="Bucka-Kolendo J."/>
            <person name="Kiousi D.E."/>
            <person name="Dekowska A."/>
            <person name="Mikolajczuk-Szczyrba A."/>
            <person name="Karadedos D.M."/>
            <person name="Michael P."/>
            <person name="Galanis A."/>
            <person name="Sokolowska B."/>
        </authorList>
    </citation>
    <scope>NUCLEOTIDE SEQUENCE [LARGE SCALE GENOMIC DNA]</scope>
    <source>
        <strain evidence="3 4">KKP 3000</strain>
    </source>
</reference>
<keyword evidence="3" id="KW-0328">Glycosyltransferase</keyword>
<name>A0ABV5AG70_9BACL</name>
<evidence type="ECO:0000313" key="3">
    <source>
        <dbReference type="EMBL" id="MFB5191255.1"/>
    </source>
</evidence>
<dbReference type="EC" id="2.4.-.-" evidence="3"/>
<feature type="domain" description="Glycosyltransferase subfamily 4-like N-terminal" evidence="2">
    <location>
        <begin position="14"/>
        <end position="164"/>
    </location>
</feature>
<protein>
    <submittedName>
        <fullName evidence="3">Glycosyltransferase</fullName>
        <ecNumber evidence="3">2.4.-.-</ecNumber>
    </submittedName>
</protein>
<dbReference type="InterPro" id="IPR001296">
    <property type="entry name" value="Glyco_trans_1"/>
</dbReference>
<sequence>MQPCVLLVLDQLNIGGTETHVLSIARECKRRGVKVLVAAKSGALLPQLQQFDIPFYEIPFSLYDTIDPALQHQLVEQLANVAVREGVTVLHAHQTPSGSIAASVSQRLSIPLFFTVHGTYYGRGALARILDQSWTGISVSLPVQALITELGYASILIPNGVDVDEFRPGDGRDIRQELSIPDSAFVVLSASRISWQKAAVSRLLLQVCTDLKARRVSNLHVMVVGDGNRYHELEVFSRKLNARRRAEFVHLLGKRQDMSRCYAAANVVVGTGRVALEAMACAKPVIAIGEHGYFGLVQPENFASAWSMYFGDHASRSLSTRSRLFRELSEVVQSGQLETIGAASRKWVAESFSIEQTCTTLIDEYRKSLLHR</sequence>